<sequence>MRNKEDPNRKNIENQIKILSESVELSNDAIVTTSLDGIITSWNKGAELIYGYPAKEVLGMPMAILDPPILVGETKELNELIEFEEQINNYETLRLRKDGKLINVSLTLSPILDDSEKLIAVLIIARDITKSKMAEEKLMKSEELYRIVTEQTGQIIYNYNLIADKCSWAGAIEEVTGYSFEEFRILGKYIWITKIFPLEEPGIIIKPFTKRISGDRFSEELKFKRKDGTFIYIENRGVLLKDDYGHPYKAVGVIKNITDLKNALDKIEESETKYRSFVQNFHGIVFQFDENFAPVFLDGAVEGITGYREKDLTSRDGWREIIYPADLTLVLKEEEKVQNFSSSGYVNIEYRIKHLDGSIRWINEILQKIYRVNGKHVLYQSTLYDITERKETEKFLVNIETARKKEIHHRIKNNLQIISSLLDLQAEKFDNRKFIEDSEVKEAFRESQDRVISMALIHEELHKGGKIDTLNFSQYIEELANNLFFTYRPGNACITFDKDIEKDIFFDMDTAIPLGIIVNELFSNSLKYAFKGRNKGEIIIRLSGGGKTGGNIDSIEGRKNEDCNGSIFILSVSDNGVGIPEDIDIENPNSLGLQLVVSLVDQLDGELELKRNKGTEFTVRFAVPESNNTESAESLLQLADND</sequence>
<feature type="domain" description="PAS" evidence="2">
    <location>
        <begin position="15"/>
        <end position="84"/>
    </location>
</feature>
<gene>
    <name evidence="4" type="ORF">MSHOH_1036</name>
</gene>
<feature type="domain" description="PAC" evidence="3">
    <location>
        <begin position="346"/>
        <end position="398"/>
    </location>
</feature>
<dbReference type="InterPro" id="IPR013655">
    <property type="entry name" value="PAS_fold_3"/>
</dbReference>
<dbReference type="InterPro" id="IPR000014">
    <property type="entry name" value="PAS"/>
</dbReference>
<evidence type="ECO:0000313" key="4">
    <source>
        <dbReference type="EMBL" id="AKB77519.1"/>
    </source>
</evidence>
<evidence type="ECO:0000259" key="2">
    <source>
        <dbReference type="PROSITE" id="PS50112"/>
    </source>
</evidence>
<dbReference type="Pfam" id="PF02518">
    <property type="entry name" value="HATPase_c"/>
    <property type="match status" value="1"/>
</dbReference>
<dbReference type="OrthoDB" id="8127at2157"/>
<dbReference type="PANTHER" id="PTHR43065">
    <property type="entry name" value="SENSOR HISTIDINE KINASE"/>
    <property type="match status" value="1"/>
</dbReference>
<dbReference type="Pfam" id="PF08447">
    <property type="entry name" value="PAS_3"/>
    <property type="match status" value="2"/>
</dbReference>
<dbReference type="GO" id="GO:0016301">
    <property type="term" value="F:kinase activity"/>
    <property type="evidence" value="ECO:0007669"/>
    <property type="project" value="UniProtKB-KW"/>
</dbReference>
<keyword evidence="4" id="KW-0808">Transferase</keyword>
<dbReference type="HOGENOM" id="CLU_000445_114_57_2"/>
<dbReference type="EMBL" id="CP009516">
    <property type="protein sequence ID" value="AKB77519.1"/>
    <property type="molecule type" value="Genomic_DNA"/>
</dbReference>
<keyword evidence="5" id="KW-1185">Reference proteome</keyword>
<dbReference type="Gene3D" id="3.30.565.10">
    <property type="entry name" value="Histidine kinase-like ATPase, C-terminal domain"/>
    <property type="match status" value="1"/>
</dbReference>
<feature type="domain" description="Histidine kinase" evidence="1">
    <location>
        <begin position="406"/>
        <end position="625"/>
    </location>
</feature>
<dbReference type="PATRIC" id="fig|1434110.4.peg.1285"/>
<name>A0A0E3S7X7_9EURY</name>
<dbReference type="RefSeq" id="WP_052730729.1">
    <property type="nucleotide sequence ID" value="NZ_CP009516.1"/>
</dbReference>
<dbReference type="AlphaFoldDB" id="A0A0E3S7X7"/>
<dbReference type="InterPro" id="IPR005467">
    <property type="entry name" value="His_kinase_dom"/>
</dbReference>
<dbReference type="PROSITE" id="PS50109">
    <property type="entry name" value="HIS_KIN"/>
    <property type="match status" value="1"/>
</dbReference>
<dbReference type="InterPro" id="IPR001610">
    <property type="entry name" value="PAC"/>
</dbReference>
<dbReference type="SMART" id="SM00387">
    <property type="entry name" value="HATPase_c"/>
    <property type="match status" value="1"/>
</dbReference>
<dbReference type="SMART" id="SM00091">
    <property type="entry name" value="PAS"/>
    <property type="match status" value="2"/>
</dbReference>
<evidence type="ECO:0000313" key="5">
    <source>
        <dbReference type="Proteomes" id="UP000033101"/>
    </source>
</evidence>
<evidence type="ECO:0000259" key="1">
    <source>
        <dbReference type="PROSITE" id="PS50109"/>
    </source>
</evidence>
<dbReference type="SUPFAM" id="SSF55785">
    <property type="entry name" value="PYP-like sensor domain (PAS domain)"/>
    <property type="match status" value="3"/>
</dbReference>
<organism evidence="4 5">
    <name type="scientific">Methanosarcina horonobensis HB-1 = JCM 15518</name>
    <dbReference type="NCBI Taxonomy" id="1434110"/>
    <lineage>
        <taxon>Archaea</taxon>
        <taxon>Methanobacteriati</taxon>
        <taxon>Methanobacteriota</taxon>
        <taxon>Stenosarchaea group</taxon>
        <taxon>Methanomicrobia</taxon>
        <taxon>Methanosarcinales</taxon>
        <taxon>Methanosarcinaceae</taxon>
        <taxon>Methanosarcina</taxon>
    </lineage>
</organism>
<feature type="domain" description="PAC" evidence="3">
    <location>
        <begin position="217"/>
        <end position="269"/>
    </location>
</feature>
<accession>A0A0E3S7X7</accession>
<dbReference type="KEGG" id="mhor:MSHOH_1036"/>
<dbReference type="Proteomes" id="UP000033101">
    <property type="component" value="Chromosome"/>
</dbReference>
<dbReference type="CDD" id="cd00130">
    <property type="entry name" value="PAS"/>
    <property type="match status" value="2"/>
</dbReference>
<dbReference type="GeneID" id="24830198"/>
<dbReference type="PROSITE" id="PS50113">
    <property type="entry name" value="PAC"/>
    <property type="match status" value="3"/>
</dbReference>
<dbReference type="InterPro" id="IPR035965">
    <property type="entry name" value="PAS-like_dom_sf"/>
</dbReference>
<dbReference type="Gene3D" id="3.30.450.20">
    <property type="entry name" value="PAS domain"/>
    <property type="match status" value="3"/>
</dbReference>
<dbReference type="STRING" id="1434110.MSHOH_1036"/>
<feature type="domain" description="PAC" evidence="3">
    <location>
        <begin position="88"/>
        <end position="140"/>
    </location>
</feature>
<dbReference type="SMART" id="SM00086">
    <property type="entry name" value="PAC"/>
    <property type="match status" value="3"/>
</dbReference>
<evidence type="ECO:0000259" key="3">
    <source>
        <dbReference type="PROSITE" id="PS50113"/>
    </source>
</evidence>
<dbReference type="InterPro" id="IPR003594">
    <property type="entry name" value="HATPase_dom"/>
</dbReference>
<dbReference type="PROSITE" id="PS50112">
    <property type="entry name" value="PAS"/>
    <property type="match status" value="2"/>
</dbReference>
<dbReference type="InterPro" id="IPR000700">
    <property type="entry name" value="PAS-assoc_C"/>
</dbReference>
<dbReference type="Pfam" id="PF13426">
    <property type="entry name" value="PAS_9"/>
    <property type="match status" value="1"/>
</dbReference>
<keyword evidence="4" id="KW-0418">Kinase</keyword>
<protein>
    <submittedName>
        <fullName evidence="4">Sensory transduction histidine kinase</fullName>
    </submittedName>
</protein>
<dbReference type="PANTHER" id="PTHR43065:SF23">
    <property type="entry name" value="SENSOR HISTIDINE KINASE PDTAS"/>
    <property type="match status" value="1"/>
</dbReference>
<dbReference type="InterPro" id="IPR036890">
    <property type="entry name" value="HATPase_C_sf"/>
</dbReference>
<dbReference type="InterPro" id="IPR011495">
    <property type="entry name" value="Sig_transdc_His_kin_sub2_dim/P"/>
</dbReference>
<proteinExistence type="predicted"/>
<dbReference type="SUPFAM" id="SSF55874">
    <property type="entry name" value="ATPase domain of HSP90 chaperone/DNA topoisomerase II/histidine kinase"/>
    <property type="match status" value="1"/>
</dbReference>
<dbReference type="NCBIfam" id="TIGR00229">
    <property type="entry name" value="sensory_box"/>
    <property type="match status" value="3"/>
</dbReference>
<feature type="domain" description="PAS" evidence="2">
    <location>
        <begin position="270"/>
        <end position="341"/>
    </location>
</feature>
<reference evidence="4 5" key="1">
    <citation type="submission" date="2014-07" db="EMBL/GenBank/DDBJ databases">
        <title>Methanogenic archaea and the global carbon cycle.</title>
        <authorList>
            <person name="Henriksen J.R."/>
            <person name="Luke J."/>
            <person name="Reinhart S."/>
            <person name="Benedict M.N."/>
            <person name="Youngblut N.D."/>
            <person name="Metcalf M.E."/>
            <person name="Whitaker R.J."/>
            <person name="Metcalf W.W."/>
        </authorList>
    </citation>
    <scope>NUCLEOTIDE SEQUENCE [LARGE SCALE GENOMIC DNA]</scope>
    <source>
        <strain evidence="4 5">HB-1</strain>
    </source>
</reference>
<dbReference type="Pfam" id="PF07568">
    <property type="entry name" value="HisKA_2"/>
    <property type="match status" value="1"/>
</dbReference>